<reference evidence="2 3" key="1">
    <citation type="journal article" date="2019" name="Genome Biol. Evol.">
        <title>Insights into the evolution of the New World diploid cottons (Gossypium, subgenus Houzingenia) based on genome sequencing.</title>
        <authorList>
            <person name="Grover C.E."/>
            <person name="Arick M.A. 2nd"/>
            <person name="Thrash A."/>
            <person name="Conover J.L."/>
            <person name="Sanders W.S."/>
            <person name="Peterson D.G."/>
            <person name="Frelichowski J.E."/>
            <person name="Scheffler J.A."/>
            <person name="Scheffler B.E."/>
            <person name="Wendel J.F."/>
        </authorList>
    </citation>
    <scope>NUCLEOTIDE SEQUENCE [LARGE SCALE GENOMIC DNA]</scope>
    <source>
        <strain evidence="2">185</strain>
        <tissue evidence="2">Leaf</tissue>
    </source>
</reference>
<proteinExistence type="predicted"/>
<gene>
    <name evidence="2" type="ORF">Goari_012411</name>
</gene>
<dbReference type="Gene3D" id="1.20.5.1700">
    <property type="match status" value="1"/>
</dbReference>
<dbReference type="Proteomes" id="UP000593577">
    <property type="component" value="Unassembled WGS sequence"/>
</dbReference>
<keyword evidence="1" id="KW-0175">Coiled coil</keyword>
<dbReference type="EMBL" id="JABFAA010000004">
    <property type="protein sequence ID" value="MBA0680726.1"/>
    <property type="molecule type" value="Genomic_DNA"/>
</dbReference>
<evidence type="ECO:0000313" key="3">
    <source>
        <dbReference type="Proteomes" id="UP000593577"/>
    </source>
</evidence>
<evidence type="ECO:0000313" key="2">
    <source>
        <dbReference type="EMBL" id="MBA0680726.1"/>
    </source>
</evidence>
<accession>A0A7J8X0C9</accession>
<feature type="coiled-coil region" evidence="1">
    <location>
        <begin position="12"/>
        <end position="50"/>
    </location>
</feature>
<name>A0A7J8X0C9_GOSAI</name>
<comment type="caution">
    <text evidence="2">The sequence shown here is derived from an EMBL/GenBank/DDBJ whole genome shotgun (WGS) entry which is preliminary data.</text>
</comment>
<sequence length="105" mass="11732">MNAVETLVNIAMGNLTEKNDALKARMTIMKEENEAIVMTLNAKIEELEGDLAMCRTVVMSSQLLHFNGFRRELANSGFEWHFGSNHNSSVDSSTTVSFDLHLDLV</sequence>
<keyword evidence="3" id="KW-1185">Reference proteome</keyword>
<evidence type="ECO:0000256" key="1">
    <source>
        <dbReference type="SAM" id="Coils"/>
    </source>
</evidence>
<protein>
    <submittedName>
        <fullName evidence="2">Uncharacterized protein</fullName>
    </submittedName>
</protein>
<dbReference type="AlphaFoldDB" id="A0A7J8X0C9"/>
<organism evidence="2 3">
    <name type="scientific">Gossypium aridum</name>
    <name type="common">American cotton</name>
    <name type="synonym">Erioxylum aridum</name>
    <dbReference type="NCBI Taxonomy" id="34290"/>
    <lineage>
        <taxon>Eukaryota</taxon>
        <taxon>Viridiplantae</taxon>
        <taxon>Streptophyta</taxon>
        <taxon>Embryophyta</taxon>
        <taxon>Tracheophyta</taxon>
        <taxon>Spermatophyta</taxon>
        <taxon>Magnoliopsida</taxon>
        <taxon>eudicotyledons</taxon>
        <taxon>Gunneridae</taxon>
        <taxon>Pentapetalae</taxon>
        <taxon>rosids</taxon>
        <taxon>malvids</taxon>
        <taxon>Malvales</taxon>
        <taxon>Malvaceae</taxon>
        <taxon>Malvoideae</taxon>
        <taxon>Gossypium</taxon>
    </lineage>
</organism>